<protein>
    <recommendedName>
        <fullName evidence="4">4Fe-4S ferredoxin-type domain-containing protein</fullName>
    </recommendedName>
</protein>
<dbReference type="GO" id="GO:0051536">
    <property type="term" value="F:iron-sulfur cluster binding"/>
    <property type="evidence" value="ECO:0007669"/>
    <property type="project" value="UniProtKB-KW"/>
</dbReference>
<accession>I4CC63</accession>
<dbReference type="HOGENOM" id="CLU_081793_1_0_7"/>
<evidence type="ECO:0000259" key="4">
    <source>
        <dbReference type="PROSITE" id="PS51379"/>
    </source>
</evidence>
<dbReference type="PANTHER" id="PTHR42827:SF1">
    <property type="entry name" value="IRON-SULFUR CLUSTER-BINDING PROTEIN"/>
    <property type="match status" value="1"/>
</dbReference>
<dbReference type="InterPro" id="IPR017896">
    <property type="entry name" value="4Fe4S_Fe-S-bd"/>
</dbReference>
<dbReference type="eggNOG" id="COG1600">
    <property type="taxonomic scope" value="Bacteria"/>
</dbReference>
<evidence type="ECO:0000256" key="1">
    <source>
        <dbReference type="ARBA" id="ARBA00022723"/>
    </source>
</evidence>
<dbReference type="PATRIC" id="fig|706587.4.peg.5130"/>
<name>I4CC63_DESTA</name>
<dbReference type="PANTHER" id="PTHR42827">
    <property type="entry name" value="IRON-SULFUR CLUSTER-BINDING PROTEIN-RELATED"/>
    <property type="match status" value="1"/>
</dbReference>
<dbReference type="EMBL" id="CP003360">
    <property type="protein sequence ID" value="AFM27154.1"/>
    <property type="molecule type" value="Genomic_DNA"/>
</dbReference>
<evidence type="ECO:0000313" key="5">
    <source>
        <dbReference type="EMBL" id="AFM27154.1"/>
    </source>
</evidence>
<keyword evidence="6" id="KW-1185">Reference proteome</keyword>
<proteinExistence type="predicted"/>
<gene>
    <name evidence="5" type="ordered locus">Desti_4524</name>
</gene>
<evidence type="ECO:0000313" key="6">
    <source>
        <dbReference type="Proteomes" id="UP000006055"/>
    </source>
</evidence>
<dbReference type="PROSITE" id="PS51379">
    <property type="entry name" value="4FE4S_FER_2"/>
    <property type="match status" value="1"/>
</dbReference>
<dbReference type="GO" id="GO:0046872">
    <property type="term" value="F:metal ion binding"/>
    <property type="evidence" value="ECO:0007669"/>
    <property type="project" value="UniProtKB-KW"/>
</dbReference>
<evidence type="ECO:0000256" key="3">
    <source>
        <dbReference type="ARBA" id="ARBA00023014"/>
    </source>
</evidence>
<dbReference type="AlphaFoldDB" id="I4CC63"/>
<dbReference type="PROSITE" id="PS00198">
    <property type="entry name" value="4FE4S_FER_1"/>
    <property type="match status" value="1"/>
</dbReference>
<keyword evidence="2" id="KW-0408">Iron</keyword>
<dbReference type="Proteomes" id="UP000006055">
    <property type="component" value="Chromosome"/>
</dbReference>
<keyword evidence="1" id="KW-0479">Metal-binding</keyword>
<dbReference type="InterPro" id="IPR017900">
    <property type="entry name" value="4Fe4S_Fe_S_CS"/>
</dbReference>
<dbReference type="Pfam" id="PF13484">
    <property type="entry name" value="Fer4_16"/>
    <property type="match status" value="1"/>
</dbReference>
<keyword evidence="3" id="KW-0411">Iron-sulfur</keyword>
<sequence length="247" mass="27539">MKTTQLRKLTQDWGADFTGIADLQLLRGIKTEPANLLDGYSRAVSIAVRLSDGVFDGIVDAPTPLYQQHYLKVNSFLDDLAVRVTQYLQKHGAKALPIPASQVLDRVNWNSYISHKAVALAAGIGWQGKSLLIVNPQCGPRIRLVTVLTDALLETDEPLKNRCGKCTSCTEACPAQAIKNVNTEYHFRDRDEALHFERCVEKVVDDFAKRPFIEHPICGICIKACPWGKEKKKRSRNPKTESLLPAT</sequence>
<dbReference type="RefSeq" id="WP_014812268.1">
    <property type="nucleotide sequence ID" value="NC_018025.1"/>
</dbReference>
<feature type="domain" description="4Fe-4S ferredoxin-type" evidence="4">
    <location>
        <begin position="151"/>
        <end position="183"/>
    </location>
</feature>
<dbReference type="Gene3D" id="3.30.70.20">
    <property type="match status" value="1"/>
</dbReference>
<reference evidence="6" key="1">
    <citation type="submission" date="2012-06" db="EMBL/GenBank/DDBJ databases">
        <title>Complete sequence of chromosome of Desulfomonile tiedjei DSM 6799.</title>
        <authorList>
            <person name="Lucas S."/>
            <person name="Copeland A."/>
            <person name="Lapidus A."/>
            <person name="Glavina del Rio T."/>
            <person name="Dalin E."/>
            <person name="Tice H."/>
            <person name="Bruce D."/>
            <person name="Goodwin L."/>
            <person name="Pitluck S."/>
            <person name="Peters L."/>
            <person name="Ovchinnikova G."/>
            <person name="Zeytun A."/>
            <person name="Lu M."/>
            <person name="Kyrpides N."/>
            <person name="Mavromatis K."/>
            <person name="Ivanova N."/>
            <person name="Brettin T."/>
            <person name="Detter J.C."/>
            <person name="Han C."/>
            <person name="Larimer F."/>
            <person name="Land M."/>
            <person name="Hauser L."/>
            <person name="Markowitz V."/>
            <person name="Cheng J.-F."/>
            <person name="Hugenholtz P."/>
            <person name="Woyke T."/>
            <person name="Wu D."/>
            <person name="Spring S."/>
            <person name="Schroeder M."/>
            <person name="Brambilla E."/>
            <person name="Klenk H.-P."/>
            <person name="Eisen J.A."/>
        </authorList>
    </citation>
    <scope>NUCLEOTIDE SEQUENCE [LARGE SCALE GENOMIC DNA]</scope>
    <source>
        <strain evidence="6">ATCC 49306 / DSM 6799 / DCB-1</strain>
    </source>
</reference>
<dbReference type="KEGG" id="dti:Desti_4524"/>
<evidence type="ECO:0000256" key="2">
    <source>
        <dbReference type="ARBA" id="ARBA00023004"/>
    </source>
</evidence>
<dbReference type="STRING" id="706587.Desti_4524"/>
<organism evidence="5 6">
    <name type="scientific">Desulfomonile tiedjei (strain ATCC 49306 / DSM 6799 / DCB-1)</name>
    <dbReference type="NCBI Taxonomy" id="706587"/>
    <lineage>
        <taxon>Bacteria</taxon>
        <taxon>Pseudomonadati</taxon>
        <taxon>Thermodesulfobacteriota</taxon>
        <taxon>Desulfomonilia</taxon>
        <taxon>Desulfomonilales</taxon>
        <taxon>Desulfomonilaceae</taxon>
        <taxon>Desulfomonile</taxon>
    </lineage>
</organism>
<dbReference type="SUPFAM" id="SSF54862">
    <property type="entry name" value="4Fe-4S ferredoxins"/>
    <property type="match status" value="1"/>
</dbReference>